<dbReference type="AlphaFoldDB" id="W6M796"/>
<reference evidence="1" key="1">
    <citation type="submission" date="2013-07" db="EMBL/GenBank/DDBJ databases">
        <authorList>
            <person name="McIlroy S."/>
        </authorList>
    </citation>
    <scope>NUCLEOTIDE SEQUENCE [LARGE SCALE GENOMIC DNA]</scope>
    <source>
        <strain evidence="1">Run_A_D11</strain>
    </source>
</reference>
<dbReference type="STRING" id="1400863.BN873_310008"/>
<dbReference type="EMBL" id="CBTJ020000038">
    <property type="protein sequence ID" value="CDI02489.1"/>
    <property type="molecule type" value="Genomic_DNA"/>
</dbReference>
<keyword evidence="2" id="KW-1185">Reference proteome</keyword>
<name>W6M796_9GAMM</name>
<evidence type="ECO:0000313" key="2">
    <source>
        <dbReference type="Proteomes" id="UP000035760"/>
    </source>
</evidence>
<reference evidence="1" key="2">
    <citation type="submission" date="2014-03" db="EMBL/GenBank/DDBJ databases">
        <title>Candidatus Competibacter-lineage genomes retrieved from metagenomes reveal functional metabolic diversity.</title>
        <authorList>
            <person name="McIlroy S.J."/>
            <person name="Albertsen M."/>
            <person name="Andresen E.K."/>
            <person name="Saunders A.M."/>
            <person name="Kristiansen R."/>
            <person name="Stokholm-Bjerregaard M."/>
            <person name="Nielsen K.L."/>
            <person name="Nielsen P.H."/>
        </authorList>
    </citation>
    <scope>NUCLEOTIDE SEQUENCE</scope>
    <source>
        <strain evidence="1">Run_A_D11</strain>
    </source>
</reference>
<proteinExistence type="predicted"/>
<evidence type="ECO:0000313" key="1">
    <source>
        <dbReference type="EMBL" id="CDI02489.1"/>
    </source>
</evidence>
<protein>
    <submittedName>
        <fullName evidence="1">Uncharacterized protein</fullName>
    </submittedName>
</protein>
<accession>W6M796</accession>
<gene>
    <name evidence="1" type="ORF">BN873_310008</name>
</gene>
<dbReference type="Proteomes" id="UP000035760">
    <property type="component" value="Unassembled WGS sequence"/>
</dbReference>
<comment type="caution">
    <text evidence="1">The sequence shown here is derived from an EMBL/GenBank/DDBJ whole genome shotgun (WGS) entry which is preliminary data.</text>
</comment>
<sequence length="100" mass="11473">MTKWQRTVSGAMAHVWDFDDDLLWPICETVLPEHEYMMDWVDPDIDGVECCERCQALDNPVSYRQHDLDLDYSPCIFTRASLLRDGVEVLAYSVAVGAMT</sequence>
<organism evidence="1 2">
    <name type="scientific">Candidatus Competibacter denitrificans Run_A_D11</name>
    <dbReference type="NCBI Taxonomy" id="1400863"/>
    <lineage>
        <taxon>Bacteria</taxon>
        <taxon>Pseudomonadati</taxon>
        <taxon>Pseudomonadota</taxon>
        <taxon>Gammaproteobacteria</taxon>
        <taxon>Candidatus Competibacteraceae</taxon>
        <taxon>Candidatus Competibacter</taxon>
    </lineage>
</organism>